<keyword evidence="3" id="KW-0813">Transport</keyword>
<sequence>MRSLLNFNDRAAAQGGSVSTISSKSVVKLNQHIGLFGCVCIIIGMIVGSGIFVSPVGITRYVGSVGMSLTMWGAVGVFSMLCALCYAELGACMPESGGEYIYVKHAWGDLIAFLSMWVNLILINPIAVAASSQIFAVYTLKPLYPYCEPPQKVVIIVACLAVALIVSINMYSVTMVTKLQYLITACKVLSLVGVIVIGLVNIGQGQTENFQNSFQDTDYSLGSMCLAFYSGFWAFGGWNYLNYVTGEVIQPTRNLPLGIMISIIIVTVTYILANIAYFSALTPREILQSSTVVVSFLDQTVAPLSYVVPALISLSVFGGMNGAVLSVSRLFYVAAKHHHLPGIIAMISVKSMTPVPSLLTMFVLITGMQFVGDIFSLIEMVGFSMSALLVLVFAGQVKLRWTAPALLRPIKVPLVVPAFLCLVCLVILCITIYQKPTECFLAVIVITGGVPAYLIGCRWKKPKSIQNKLDCITKYLQILLLVSAQDEDYLIDNDPLTETSSIN</sequence>
<accession>A0A9W3B1V3</accession>
<keyword evidence="7 8" id="KW-0472">Membrane</keyword>
<dbReference type="GeneID" id="106054620"/>
<dbReference type="GO" id="GO:0015179">
    <property type="term" value="F:L-amino acid transmembrane transporter activity"/>
    <property type="evidence" value="ECO:0007669"/>
    <property type="project" value="TreeGrafter"/>
</dbReference>
<feature type="transmembrane region" description="Helical" evidence="8">
    <location>
        <begin position="255"/>
        <end position="280"/>
    </location>
</feature>
<feature type="transmembrane region" description="Helical" evidence="8">
    <location>
        <begin position="220"/>
        <end position="243"/>
    </location>
</feature>
<dbReference type="InterPro" id="IPR050598">
    <property type="entry name" value="AminoAcid_Transporter"/>
</dbReference>
<dbReference type="PIRSF" id="PIRSF006060">
    <property type="entry name" value="AA_transporter"/>
    <property type="match status" value="1"/>
</dbReference>
<comment type="similarity">
    <text evidence="2">Belongs to the amino acid-polyamine-organocation (APC) superfamily. L-type amino acid transporter (LAT) (TC 2.A.3.8) family.</text>
</comment>
<feature type="transmembrane region" description="Helical" evidence="8">
    <location>
        <begin position="343"/>
        <end position="368"/>
    </location>
</feature>
<feature type="transmembrane region" description="Helical" evidence="8">
    <location>
        <begin position="153"/>
        <end position="172"/>
    </location>
</feature>
<protein>
    <submittedName>
        <fullName evidence="10 11">Large neutral amino acids transporter small subunit 1-like</fullName>
    </submittedName>
</protein>
<evidence type="ECO:0000313" key="10">
    <source>
        <dbReference type="RefSeq" id="XP_055893450.1"/>
    </source>
</evidence>
<name>A0A9W3B1V3_BIOGL</name>
<feature type="transmembrane region" description="Helical" evidence="8">
    <location>
        <begin position="374"/>
        <end position="394"/>
    </location>
</feature>
<feature type="transmembrane region" description="Helical" evidence="8">
    <location>
        <begin position="33"/>
        <end position="57"/>
    </location>
</feature>
<dbReference type="Pfam" id="PF13520">
    <property type="entry name" value="AA_permease_2"/>
    <property type="match status" value="1"/>
</dbReference>
<evidence type="ECO:0000256" key="1">
    <source>
        <dbReference type="ARBA" id="ARBA00004651"/>
    </source>
</evidence>
<feature type="transmembrane region" description="Helical" evidence="8">
    <location>
        <begin position="69"/>
        <end position="89"/>
    </location>
</feature>
<evidence type="ECO:0000313" key="11">
    <source>
        <dbReference type="RefSeq" id="XP_055893451.1"/>
    </source>
</evidence>
<dbReference type="OrthoDB" id="3257095at2759"/>
<dbReference type="AlphaFoldDB" id="A0A9W3B1V3"/>
<dbReference type="PANTHER" id="PTHR11785:SF528">
    <property type="entry name" value="AMINO ACID TRANSPORTER PROTEIN JHI-21"/>
    <property type="match status" value="1"/>
</dbReference>
<evidence type="ECO:0000256" key="2">
    <source>
        <dbReference type="ARBA" id="ARBA00007040"/>
    </source>
</evidence>
<feature type="transmembrane region" description="Helical" evidence="8">
    <location>
        <begin position="179"/>
        <end position="200"/>
    </location>
</feature>
<evidence type="ECO:0000256" key="3">
    <source>
        <dbReference type="ARBA" id="ARBA00022448"/>
    </source>
</evidence>
<evidence type="ECO:0000256" key="4">
    <source>
        <dbReference type="ARBA" id="ARBA00022475"/>
    </source>
</evidence>
<proteinExistence type="inferred from homology"/>
<feature type="transmembrane region" description="Helical" evidence="8">
    <location>
        <begin position="414"/>
        <end position="434"/>
    </location>
</feature>
<comment type="subcellular location">
    <subcellularLocation>
        <location evidence="1">Cell membrane</location>
        <topology evidence="1">Multi-pass membrane protein</topology>
    </subcellularLocation>
</comment>
<keyword evidence="6 8" id="KW-1133">Transmembrane helix</keyword>
<evidence type="ECO:0000313" key="9">
    <source>
        <dbReference type="Proteomes" id="UP001165740"/>
    </source>
</evidence>
<dbReference type="GO" id="GO:0005886">
    <property type="term" value="C:plasma membrane"/>
    <property type="evidence" value="ECO:0007669"/>
    <property type="project" value="UniProtKB-SubCell"/>
</dbReference>
<feature type="transmembrane region" description="Helical" evidence="8">
    <location>
        <begin position="306"/>
        <end position="331"/>
    </location>
</feature>
<feature type="transmembrane region" description="Helical" evidence="8">
    <location>
        <begin position="110"/>
        <end position="138"/>
    </location>
</feature>
<dbReference type="RefSeq" id="XP_055893450.1">
    <property type="nucleotide sequence ID" value="XM_056037475.1"/>
</dbReference>
<evidence type="ECO:0000256" key="7">
    <source>
        <dbReference type="ARBA" id="ARBA00023136"/>
    </source>
</evidence>
<dbReference type="RefSeq" id="XP_055893451.1">
    <property type="nucleotide sequence ID" value="XM_056037476.1"/>
</dbReference>
<evidence type="ECO:0000256" key="6">
    <source>
        <dbReference type="ARBA" id="ARBA00022989"/>
    </source>
</evidence>
<evidence type="ECO:0000256" key="5">
    <source>
        <dbReference type="ARBA" id="ARBA00022692"/>
    </source>
</evidence>
<gene>
    <name evidence="10 11" type="primary">LOC106054620</name>
</gene>
<evidence type="ECO:0000256" key="8">
    <source>
        <dbReference type="SAM" id="Phobius"/>
    </source>
</evidence>
<dbReference type="FunFam" id="1.20.1740.10:FF:000003">
    <property type="entry name" value="Y+L amino acid transporter 1 isoform X1"/>
    <property type="match status" value="1"/>
</dbReference>
<keyword evidence="5 8" id="KW-0812">Transmembrane</keyword>
<dbReference type="Proteomes" id="UP001165740">
    <property type="component" value="Chromosome 8"/>
</dbReference>
<dbReference type="OMA" id="MEWFFIG"/>
<keyword evidence="9" id="KW-1185">Reference proteome</keyword>
<feature type="transmembrane region" description="Helical" evidence="8">
    <location>
        <begin position="440"/>
        <end position="459"/>
    </location>
</feature>
<dbReference type="PANTHER" id="PTHR11785">
    <property type="entry name" value="AMINO ACID TRANSPORTER"/>
    <property type="match status" value="1"/>
</dbReference>
<keyword evidence="4" id="KW-1003">Cell membrane</keyword>
<dbReference type="InterPro" id="IPR002293">
    <property type="entry name" value="AA/rel_permease1"/>
</dbReference>
<reference evidence="10 11" key="1">
    <citation type="submission" date="2025-04" db="UniProtKB">
        <authorList>
            <consortium name="RefSeq"/>
        </authorList>
    </citation>
    <scope>IDENTIFICATION</scope>
</reference>
<organism evidence="9 10">
    <name type="scientific">Biomphalaria glabrata</name>
    <name type="common">Bloodfluke planorb</name>
    <name type="synonym">Freshwater snail</name>
    <dbReference type="NCBI Taxonomy" id="6526"/>
    <lineage>
        <taxon>Eukaryota</taxon>
        <taxon>Metazoa</taxon>
        <taxon>Spiralia</taxon>
        <taxon>Lophotrochozoa</taxon>
        <taxon>Mollusca</taxon>
        <taxon>Gastropoda</taxon>
        <taxon>Heterobranchia</taxon>
        <taxon>Euthyneura</taxon>
        <taxon>Panpulmonata</taxon>
        <taxon>Hygrophila</taxon>
        <taxon>Lymnaeoidea</taxon>
        <taxon>Planorbidae</taxon>
        <taxon>Biomphalaria</taxon>
    </lineage>
</organism>
<dbReference type="Gene3D" id="1.20.1740.10">
    <property type="entry name" value="Amino acid/polyamine transporter I"/>
    <property type="match status" value="1"/>
</dbReference>